<feature type="domain" description="Saposin B-type" evidence="13">
    <location>
        <begin position="925"/>
        <end position="1005"/>
    </location>
</feature>
<evidence type="ECO:0000256" key="1">
    <source>
        <dbReference type="ARBA" id="ARBA00004364"/>
    </source>
</evidence>
<accession>A0A1E1WGK9</accession>
<evidence type="ECO:0000256" key="9">
    <source>
        <dbReference type="ARBA" id="ARBA00037221"/>
    </source>
</evidence>
<dbReference type="InterPro" id="IPR007856">
    <property type="entry name" value="SapB_1"/>
</dbReference>
<dbReference type="SUPFAM" id="SSF47862">
    <property type="entry name" value="Saposin"/>
    <property type="match status" value="7"/>
</dbReference>
<gene>
    <name evidence="15" type="ORF">g.7161</name>
</gene>
<keyword evidence="4" id="KW-0305">Gaseous exchange</keyword>
<dbReference type="Pfam" id="PF03489">
    <property type="entry name" value="SapB_2"/>
    <property type="match status" value="6"/>
</dbReference>
<proteinExistence type="predicted"/>
<sequence length="1016" mass="113502">MANTLGVCLIALSLFCCTNLSLARQVPKDCTRGPTYWCQSLKKAAECGAVGHCISTVWETQAEEIRSNDVSDRFVRLFRQLKDVKDLINPEYLGNRVGSACRDLPYQVVRQHCKDNTAKLDEYLSHLLLSEATPETMCRVVGLCNNQKLDNILALSTKTKKPLDQNPKKANTVKVPLLGSERCTWGPSYWCSNFSTGRECKATSHCVQKVWSKMEFPEDKDDICKICTDMVQQARDQLLSNETQTELKEVFEGSCKLIPVKIVAKECMKLADDIVPELVETLASQMNPQQVCSVAGLCNNARIDQLLDKYSARLALREDCYNCHRTVGVLRKKFDATSYEDFLVGLLQMCGRMGSLSDSCSMIMFSYYENIVAALKKDLTAKSVCHLSGQCAFQFHTHDEFTFPEVDAQQLKATDDVPCQFCEKLVVHLRDVLVANTTEMQFQKILKGLCKQTGHFKDECLHIVDQYYAVFYNYLVSDLKPAEICSMMGICTNKTNEDVNIAPLIPKELAVKIAPSSKLIGAEEAKVADVPIVPVVPKELSVKVMPVSKPVETEEPKIARVPIQKQTSVRILGSESTTETVPLPPLPIERMFVAAPQSKAACSFCQYFLHYIQVELSDTNNEDKIKEAVEKACDRLPQSVDAECKQFVTEYGPAVIALLVQQIDPASVCPALRLCPTTTEVRRVAINAGSSNCPLCLFAVEQLETMLKNNRSENSIRKALDGLCNHLSTKLRTQCVDFCDQYSNQLVEMLVANMNAQEICVFLKLCKDDTASSNPLGLAHPDIDKYHNNPQLRGDRNNIRKPMLPKHMLVGGGDIETNEIPDNTVGGRPVRPEAAPNTVCVICEFVLKEIDDEIKDKHNDDEIKKIVHGVCKRMPKSVKSECDQFVEKYADLVISLLAQELSPDEVCQELKLCPSGGSLDEAREEILDCAVCETVIMAVKKVLSNDKVDRNIVHIVEKSCGLLPAKYSNRCHTMMEIYGDSVIHLIEQYGTKGVCQKIGLCADRQASYVRMQRDRN</sequence>
<feature type="domain" description="Saposin B-type" evidence="13">
    <location>
        <begin position="316"/>
        <end position="395"/>
    </location>
</feature>
<evidence type="ECO:0000256" key="7">
    <source>
        <dbReference type="ARBA" id="ARBA00023157"/>
    </source>
</evidence>
<dbReference type="InterPro" id="IPR051428">
    <property type="entry name" value="Sphingo_Act-Surfact_Prot"/>
</dbReference>
<feature type="signal peptide" evidence="12">
    <location>
        <begin position="1"/>
        <end position="23"/>
    </location>
</feature>
<dbReference type="InterPro" id="IPR008138">
    <property type="entry name" value="SapB_2"/>
</dbReference>
<dbReference type="OrthoDB" id="69496at2759"/>
<dbReference type="SMART" id="SM00741">
    <property type="entry name" value="SapB"/>
    <property type="match status" value="7"/>
</dbReference>
<feature type="domain" description="Saposin B-type" evidence="13">
    <location>
        <begin position="97"/>
        <end position="148"/>
    </location>
</feature>
<dbReference type="PROSITE" id="PS51110">
    <property type="entry name" value="SAP_A"/>
    <property type="match status" value="2"/>
</dbReference>
<dbReference type="EMBL" id="GDQN01005053">
    <property type="protein sequence ID" value="JAT86001.1"/>
    <property type="molecule type" value="Transcribed_RNA"/>
</dbReference>
<dbReference type="FunFam" id="1.10.225.10:FF:000008">
    <property type="entry name" value="Pulmonary surfactant-associated protein B"/>
    <property type="match status" value="1"/>
</dbReference>
<keyword evidence="8" id="KW-0325">Glycoprotein</keyword>
<dbReference type="FunFam" id="1.10.225.10:FF:000002">
    <property type="entry name" value="prosaposin isoform X2"/>
    <property type="match status" value="1"/>
</dbReference>
<dbReference type="Pfam" id="PF05184">
    <property type="entry name" value="SapB_1"/>
    <property type="match status" value="4"/>
</dbReference>
<organism evidence="15">
    <name type="scientific">Pectinophora gossypiella</name>
    <name type="common">Cotton pink bollworm</name>
    <name type="synonym">Depressaria gossypiella</name>
    <dbReference type="NCBI Taxonomy" id="13191"/>
    <lineage>
        <taxon>Eukaryota</taxon>
        <taxon>Metazoa</taxon>
        <taxon>Ecdysozoa</taxon>
        <taxon>Arthropoda</taxon>
        <taxon>Hexapoda</taxon>
        <taxon>Insecta</taxon>
        <taxon>Pterygota</taxon>
        <taxon>Neoptera</taxon>
        <taxon>Endopterygota</taxon>
        <taxon>Lepidoptera</taxon>
        <taxon>Glossata</taxon>
        <taxon>Ditrysia</taxon>
        <taxon>Gelechioidea</taxon>
        <taxon>Gelechiidae</taxon>
        <taxon>Apatetrinae</taxon>
        <taxon>Pectinophora</taxon>
    </lineage>
</organism>
<dbReference type="GO" id="GO:0005576">
    <property type="term" value="C:extracellular region"/>
    <property type="evidence" value="ECO:0007669"/>
    <property type="project" value="UniProtKB-SubCell"/>
</dbReference>
<name>A0A1E1WGK9_PECGO</name>
<dbReference type="Gene3D" id="1.10.225.10">
    <property type="entry name" value="Saposin-like"/>
    <property type="match status" value="7"/>
</dbReference>
<feature type="domain" description="Saposin B-type" evidence="13">
    <location>
        <begin position="689"/>
        <end position="770"/>
    </location>
</feature>
<feature type="domain" description="Saposin B-type" evidence="13">
    <location>
        <begin position="415"/>
        <end position="495"/>
    </location>
</feature>
<dbReference type="InterPro" id="IPR008139">
    <property type="entry name" value="SaposinB_dom"/>
</dbReference>
<evidence type="ECO:0000256" key="10">
    <source>
        <dbReference type="ARBA" id="ARBA00041094"/>
    </source>
</evidence>
<keyword evidence="3" id="KW-0964">Secreted</keyword>
<dbReference type="SMART" id="SM00162">
    <property type="entry name" value="SAPA"/>
    <property type="match status" value="2"/>
</dbReference>
<evidence type="ECO:0000259" key="13">
    <source>
        <dbReference type="PROSITE" id="PS50015"/>
    </source>
</evidence>
<comment type="subcellular location">
    <subcellularLocation>
        <location evidence="1">Secreted</location>
        <location evidence="1">Extracellular space</location>
        <location evidence="1">Surface film</location>
    </subcellularLocation>
</comment>
<evidence type="ECO:0000256" key="2">
    <source>
        <dbReference type="ARBA" id="ARBA00022439"/>
    </source>
</evidence>
<keyword evidence="2" id="KW-0767">Surface film</keyword>
<evidence type="ECO:0000256" key="8">
    <source>
        <dbReference type="ARBA" id="ARBA00023180"/>
    </source>
</evidence>
<reference evidence="15" key="1">
    <citation type="submission" date="2015-09" db="EMBL/GenBank/DDBJ databases">
        <title>De novo assembly of Pectinophora gossypiella (Pink Bollworm) gut transcriptome.</title>
        <authorList>
            <person name="Tassone E.E."/>
        </authorList>
    </citation>
    <scope>NUCLEOTIDE SEQUENCE</scope>
</reference>
<dbReference type="GO" id="GO:0006665">
    <property type="term" value="P:sphingolipid metabolic process"/>
    <property type="evidence" value="ECO:0007669"/>
    <property type="project" value="InterPro"/>
</dbReference>
<evidence type="ECO:0000256" key="4">
    <source>
        <dbReference type="ARBA" id="ARBA00022713"/>
    </source>
</evidence>
<keyword evidence="6" id="KW-0677">Repeat</keyword>
<feature type="domain" description="Saposin B-type" evidence="13">
    <location>
        <begin position="220"/>
        <end position="302"/>
    </location>
</feature>
<dbReference type="GO" id="GO:0005764">
    <property type="term" value="C:lysosome"/>
    <property type="evidence" value="ECO:0007669"/>
    <property type="project" value="InterPro"/>
</dbReference>
<evidence type="ECO:0000256" key="5">
    <source>
        <dbReference type="ARBA" id="ARBA00022729"/>
    </source>
</evidence>
<dbReference type="PANTHER" id="PTHR11480">
    <property type="entry name" value="SAPOSIN-RELATED"/>
    <property type="match status" value="1"/>
</dbReference>
<protein>
    <recommendedName>
        <fullName evidence="10">Pulmonary surfactant-associated protein B</fullName>
    </recommendedName>
    <alternativeName>
        <fullName evidence="11">Pulmonary surfactant-associated proteolipid SPL(Phe)</fullName>
    </alternativeName>
</protein>
<comment type="function">
    <text evidence="9">Pulmonary surfactant-associated proteins promote alveolar stability by lowering the surface tension at the air-liquid interface in the peripheral air spaces. SP-B increases the collapse pressure of palmitic acid to nearly 70 millinewtons per meter.</text>
</comment>
<dbReference type="Pfam" id="PF02199">
    <property type="entry name" value="SapA"/>
    <property type="match status" value="2"/>
</dbReference>
<dbReference type="PRINTS" id="PR01797">
    <property type="entry name" value="SAPOSIN"/>
</dbReference>
<evidence type="ECO:0000256" key="12">
    <source>
        <dbReference type="SAM" id="SignalP"/>
    </source>
</evidence>
<feature type="domain" description="Saposin A-type" evidence="14">
    <location>
        <begin position="23"/>
        <end position="63"/>
    </location>
</feature>
<dbReference type="GO" id="GO:0007585">
    <property type="term" value="P:respiratory gaseous exchange by respiratory system"/>
    <property type="evidence" value="ECO:0007669"/>
    <property type="project" value="UniProtKB-KW"/>
</dbReference>
<dbReference type="InterPro" id="IPR011001">
    <property type="entry name" value="Saposin-like"/>
</dbReference>
<dbReference type="InterPro" id="IPR008373">
    <property type="entry name" value="Saposin"/>
</dbReference>
<feature type="domain" description="Saposin B-type" evidence="13">
    <location>
        <begin position="598"/>
        <end position="679"/>
    </location>
</feature>
<evidence type="ECO:0000256" key="11">
    <source>
        <dbReference type="ARBA" id="ARBA00041785"/>
    </source>
</evidence>
<feature type="domain" description="Saposin A-type" evidence="14">
    <location>
        <begin position="176"/>
        <end position="216"/>
    </location>
</feature>
<feature type="domain" description="Saposin B-type" evidence="13">
    <location>
        <begin position="836"/>
        <end position="917"/>
    </location>
</feature>
<dbReference type="PROSITE" id="PS50015">
    <property type="entry name" value="SAP_B"/>
    <property type="match status" value="8"/>
</dbReference>
<dbReference type="PANTHER" id="PTHR11480:SF3">
    <property type="entry name" value="BCDNA.GH08312"/>
    <property type="match status" value="1"/>
</dbReference>
<keyword evidence="7" id="KW-1015">Disulfide bond</keyword>
<evidence type="ECO:0000256" key="3">
    <source>
        <dbReference type="ARBA" id="ARBA00022525"/>
    </source>
</evidence>
<dbReference type="AlphaFoldDB" id="A0A1E1WGK9"/>
<evidence type="ECO:0000259" key="14">
    <source>
        <dbReference type="PROSITE" id="PS51110"/>
    </source>
</evidence>
<dbReference type="InterPro" id="IPR003119">
    <property type="entry name" value="SAP_A"/>
</dbReference>
<evidence type="ECO:0000313" key="15">
    <source>
        <dbReference type="EMBL" id="JAT86001.1"/>
    </source>
</evidence>
<feature type="chain" id="PRO_5009115378" description="Pulmonary surfactant-associated protein B" evidence="12">
    <location>
        <begin position="24"/>
        <end position="1016"/>
    </location>
</feature>
<dbReference type="GO" id="GO:0016020">
    <property type="term" value="C:membrane"/>
    <property type="evidence" value="ECO:0007669"/>
    <property type="project" value="GOC"/>
</dbReference>
<keyword evidence="5 12" id="KW-0732">Signal</keyword>
<evidence type="ECO:0000256" key="6">
    <source>
        <dbReference type="ARBA" id="ARBA00022737"/>
    </source>
</evidence>